<dbReference type="CDD" id="cd00141">
    <property type="entry name" value="NT_POLXc"/>
    <property type="match status" value="1"/>
</dbReference>
<evidence type="ECO:0000259" key="23">
    <source>
        <dbReference type="SMART" id="SM00278"/>
    </source>
</evidence>
<comment type="cofactor">
    <cofactor evidence="1">
        <name>Mg(2+)</name>
        <dbReference type="ChEBI" id="CHEBI:18420"/>
    </cofactor>
</comment>
<dbReference type="Gene3D" id="1.10.150.110">
    <property type="entry name" value="DNA polymerase beta, N-terminal domain-like"/>
    <property type="match status" value="1"/>
</dbReference>
<dbReference type="EC" id="2.7.7.7" evidence="3"/>
<evidence type="ECO:0000259" key="25">
    <source>
        <dbReference type="SMART" id="SM00483"/>
    </source>
</evidence>
<dbReference type="InterPro" id="IPR010996">
    <property type="entry name" value="HHH_MUS81"/>
</dbReference>
<evidence type="ECO:0000313" key="27">
    <source>
        <dbReference type="Proteomes" id="UP001231362"/>
    </source>
</evidence>
<evidence type="ECO:0000259" key="24">
    <source>
        <dbReference type="SMART" id="SM00481"/>
    </source>
</evidence>
<dbReference type="Gene3D" id="3.20.20.140">
    <property type="entry name" value="Metal-dependent hydrolases"/>
    <property type="match status" value="1"/>
</dbReference>
<evidence type="ECO:0000256" key="14">
    <source>
        <dbReference type="ARBA" id="ARBA00023053"/>
    </source>
</evidence>
<dbReference type="Gene3D" id="1.10.150.20">
    <property type="entry name" value="5' to 3' exonuclease, C-terminal subdomain"/>
    <property type="match status" value="1"/>
</dbReference>
<dbReference type="InterPro" id="IPR002054">
    <property type="entry name" value="DNA-dir_DNA_pol_X"/>
</dbReference>
<evidence type="ECO:0000313" key="26">
    <source>
        <dbReference type="EMBL" id="MDQ0157366.1"/>
    </source>
</evidence>
<evidence type="ECO:0000256" key="10">
    <source>
        <dbReference type="ARBA" id="ARBA00022705"/>
    </source>
</evidence>
<gene>
    <name evidence="26" type="ORF">J2S07_003700</name>
</gene>
<dbReference type="Pfam" id="PF14791">
    <property type="entry name" value="DNA_pol_B_thumb"/>
    <property type="match status" value="1"/>
</dbReference>
<dbReference type="InterPro" id="IPR003141">
    <property type="entry name" value="Pol/His_phosphatase_N"/>
</dbReference>
<comment type="catalytic activity">
    <reaction evidence="21">
        <text>DNA(n) + a 2'-deoxyribonucleoside 5'-triphosphate = DNA(n+1) + diphosphate</text>
        <dbReference type="Rhea" id="RHEA:22508"/>
        <dbReference type="Rhea" id="RHEA-COMP:17339"/>
        <dbReference type="Rhea" id="RHEA-COMP:17340"/>
        <dbReference type="ChEBI" id="CHEBI:33019"/>
        <dbReference type="ChEBI" id="CHEBI:61560"/>
        <dbReference type="ChEBI" id="CHEBI:173112"/>
        <dbReference type="EC" id="2.7.7.7"/>
    </reaction>
</comment>
<evidence type="ECO:0000256" key="17">
    <source>
        <dbReference type="ARBA" id="ARBA00035726"/>
    </source>
</evidence>
<keyword evidence="11" id="KW-0227">DNA damage</keyword>
<reference evidence="26 27" key="1">
    <citation type="submission" date="2023-07" db="EMBL/GenBank/DDBJ databases">
        <title>Genomic Encyclopedia of Type Strains, Phase IV (KMG-IV): sequencing the most valuable type-strain genomes for metagenomic binning, comparative biology and taxonomic classification.</title>
        <authorList>
            <person name="Goeker M."/>
        </authorList>
    </citation>
    <scope>NUCLEOTIDE SEQUENCE [LARGE SCALE GENOMIC DNA]</scope>
    <source>
        <strain evidence="26 27">DSM 23948</strain>
    </source>
</reference>
<evidence type="ECO:0000256" key="6">
    <source>
        <dbReference type="ARBA" id="ARBA00022481"/>
    </source>
</evidence>
<dbReference type="InterPro" id="IPR002008">
    <property type="entry name" value="DNA_pol_X_beta-like"/>
</dbReference>
<dbReference type="SUPFAM" id="SSF81301">
    <property type="entry name" value="Nucleotidyltransferase"/>
    <property type="match status" value="1"/>
</dbReference>
<evidence type="ECO:0000256" key="16">
    <source>
        <dbReference type="ARBA" id="ARBA00035717"/>
    </source>
</evidence>
<dbReference type="InterPro" id="IPR043519">
    <property type="entry name" value="NT_sf"/>
</dbReference>
<dbReference type="InterPro" id="IPR037160">
    <property type="entry name" value="DNA_Pol_thumb_sf"/>
</dbReference>
<feature type="domain" description="Helix-hairpin-helix DNA-binding motif class 1" evidence="23">
    <location>
        <begin position="125"/>
        <end position="144"/>
    </location>
</feature>
<comment type="catalytic activity">
    <reaction evidence="18">
        <text>2'-deoxyribonucleotide-(2'-deoxyribose 5'-phosphate)-2'-deoxyribonucleotide-DNA = a 3'-end 2'-deoxyribonucleotide-(2,3-dehydro-2,3-deoxyribose 5'-phosphate)-DNA + a 5'-end 5'-phospho-2'-deoxyribonucleoside-DNA + H(+)</text>
        <dbReference type="Rhea" id="RHEA:66592"/>
        <dbReference type="Rhea" id="RHEA-COMP:13180"/>
        <dbReference type="Rhea" id="RHEA-COMP:16897"/>
        <dbReference type="Rhea" id="RHEA-COMP:17067"/>
        <dbReference type="ChEBI" id="CHEBI:15378"/>
        <dbReference type="ChEBI" id="CHEBI:136412"/>
        <dbReference type="ChEBI" id="CHEBI:157695"/>
        <dbReference type="ChEBI" id="CHEBI:167181"/>
        <dbReference type="EC" id="4.2.99.18"/>
    </reaction>
</comment>
<comment type="subcellular location">
    <subcellularLocation>
        <location evidence="2">Cytoplasm</location>
    </subcellularLocation>
</comment>
<dbReference type="PRINTS" id="PR00870">
    <property type="entry name" value="DNAPOLXBETA"/>
</dbReference>
<feature type="domain" description="Helix-hairpin-helix DNA-binding motif class 1" evidence="23">
    <location>
        <begin position="90"/>
        <end position="109"/>
    </location>
</feature>
<dbReference type="Gene3D" id="3.30.460.10">
    <property type="entry name" value="Beta Polymerase, domain 2"/>
    <property type="match status" value="1"/>
</dbReference>
<evidence type="ECO:0000256" key="15">
    <source>
        <dbReference type="ARBA" id="ARBA00023204"/>
    </source>
</evidence>
<evidence type="ECO:0000256" key="4">
    <source>
        <dbReference type="ARBA" id="ARBA00012720"/>
    </source>
</evidence>
<keyword evidence="9" id="KW-0548">Nucleotidyltransferase</keyword>
<keyword evidence="10" id="KW-0235">DNA replication</keyword>
<dbReference type="SUPFAM" id="SSF47802">
    <property type="entry name" value="DNA polymerase beta, N-terminal domain-like"/>
    <property type="match status" value="1"/>
</dbReference>
<sequence>MATNKKEVVRLLESIAIYMELKGENPFKISAFRKAANSLEMDERTLEEIENFTTLQGVGKGTASVIEEYIQTGASSVLEELQKEVPKGLILLLQLPGLGGKKIAKLHKELQIENVEDLKQACLDGQVRELAGFGKKTEEKILAAIDSVRNKPDRLPLAYMLPIAMQIEEILGKMTAVERFSRAGSLRRVKETVKDLDFIIATKEPTIVREQLLQIEGIKETVAAGDTKVSVILEYSHDVSVDFRLVRPEEFATTLHHFTGSKEHNVRMRQLAKERGEKISEYGVEIVETGKVLTFDTEKDFYAYFGLSFIPPEMREDGSEVEKYSPELEIISMEHMKGDLHMHTTWSDGAHSIEEMVEACRRLGYQYMAITDHSKFLKVANGLTEERLLKQREEIKSLNEKYEDITILSGVEMDILPDGTLDYDDELLAGMDIVIASIHSGFSQPKEKIMERLSNAMKNHHVDIIAHPTGRKIGIREGYAVDIDLLIELAKETNTALELNANPNRLDLNAEYVRKAQDAGVKIVINTDAHKVDTLTQMQLGVSTAKKGWIQRENVINAWSLEELQQFLQKR</sequence>
<dbReference type="NCBIfam" id="NF006375">
    <property type="entry name" value="PRK08609.1"/>
    <property type="match status" value="1"/>
</dbReference>
<dbReference type="InterPro" id="IPR029398">
    <property type="entry name" value="PolB_thumb"/>
</dbReference>
<dbReference type="PANTHER" id="PTHR36928">
    <property type="entry name" value="PHOSPHATASE YCDX-RELATED"/>
    <property type="match status" value="1"/>
</dbReference>
<dbReference type="Pfam" id="PF14716">
    <property type="entry name" value="HHH_8"/>
    <property type="match status" value="1"/>
</dbReference>
<proteinExistence type="predicted"/>
<evidence type="ECO:0000256" key="22">
    <source>
        <dbReference type="SAM" id="Coils"/>
    </source>
</evidence>
<evidence type="ECO:0000256" key="8">
    <source>
        <dbReference type="ARBA" id="ARBA00022679"/>
    </source>
</evidence>
<dbReference type="InterPro" id="IPR004013">
    <property type="entry name" value="PHP_dom"/>
</dbReference>
<keyword evidence="8" id="KW-0808">Transferase</keyword>
<evidence type="ECO:0000256" key="1">
    <source>
        <dbReference type="ARBA" id="ARBA00001946"/>
    </source>
</evidence>
<evidence type="ECO:0000256" key="11">
    <source>
        <dbReference type="ARBA" id="ARBA00022763"/>
    </source>
</evidence>
<dbReference type="SUPFAM" id="SSF89550">
    <property type="entry name" value="PHP domain-like"/>
    <property type="match status" value="1"/>
</dbReference>
<feature type="domain" description="Helix-hairpin-helix DNA-binding motif class 1" evidence="23">
    <location>
        <begin position="50"/>
        <end position="69"/>
    </location>
</feature>
<dbReference type="EMBL" id="JAUSTU010000025">
    <property type="protein sequence ID" value="MDQ0157366.1"/>
    <property type="molecule type" value="Genomic_DNA"/>
</dbReference>
<comment type="function">
    <text evidence="20">Repair polymerase that plays a key role in base-excision repair. During this process, the damaged base is excised by specific DNA glycosylases, the DNA backbone is nicked at the abasic site by an apurinic/apyrimidic (AP) endonuclease, and POLB removes 5'-deoxyribose-phosphate from the preincised AP site acting as a 5'-deoxyribose-phosphate lyase (5'-dRP lyase); through its DNA polymerase activity, it adds one nucleotide to the 3' end of the arising single-nucleotide gap. Conducts 'gap-filling' DNA synthesis in a stepwise distributive fashion rather than in a processive fashion as for other DNA polymerases. It is also able to cleave sugar-phosphate bonds 3' to an intact AP site, acting as an AP lyase.</text>
</comment>
<evidence type="ECO:0000256" key="21">
    <source>
        <dbReference type="ARBA" id="ARBA00049244"/>
    </source>
</evidence>
<comment type="catalytic activity">
    <reaction evidence="19">
        <text>a 5'-end 2'-deoxyribose-2'-deoxyribonucleotide-DNA = (2E,4S)-4-hydroxypenten-2-al-5-phosphate + a 5'-end 5'-phospho-2'-deoxyribonucleoside-DNA + H(+)</text>
        <dbReference type="Rhea" id="RHEA:76255"/>
        <dbReference type="Rhea" id="RHEA-COMP:13180"/>
        <dbReference type="Rhea" id="RHEA-COMP:18657"/>
        <dbReference type="ChEBI" id="CHEBI:15378"/>
        <dbReference type="ChEBI" id="CHEBI:136412"/>
        <dbReference type="ChEBI" id="CHEBI:195194"/>
        <dbReference type="ChEBI" id="CHEBI:195195"/>
    </reaction>
</comment>
<evidence type="ECO:0000256" key="5">
    <source>
        <dbReference type="ARBA" id="ARBA00020020"/>
    </source>
</evidence>
<comment type="caution">
    <text evidence="26">The sequence shown here is derived from an EMBL/GenBank/DDBJ whole genome shotgun (WGS) entry which is preliminary data.</text>
</comment>
<dbReference type="InterPro" id="IPR003583">
    <property type="entry name" value="Hlx-hairpin-Hlx_DNA-bd_motif"/>
</dbReference>
<evidence type="ECO:0000256" key="19">
    <source>
        <dbReference type="ARBA" id="ARBA00044678"/>
    </source>
</evidence>
<keyword evidence="15" id="KW-0234">DNA repair</keyword>
<name>A0ABT9V8U3_9BACL</name>
<evidence type="ECO:0000256" key="18">
    <source>
        <dbReference type="ARBA" id="ARBA00044632"/>
    </source>
</evidence>
<evidence type="ECO:0000256" key="12">
    <source>
        <dbReference type="ARBA" id="ARBA00022843"/>
    </source>
</evidence>
<dbReference type="Pfam" id="PF02811">
    <property type="entry name" value="PHP"/>
    <property type="match status" value="1"/>
</dbReference>
<evidence type="ECO:0000256" key="13">
    <source>
        <dbReference type="ARBA" id="ARBA00022932"/>
    </source>
</evidence>
<keyword evidence="12" id="KW-0832">Ubl conjugation</keyword>
<dbReference type="InterPro" id="IPR047967">
    <property type="entry name" value="PolX_PHP"/>
</dbReference>
<dbReference type="Pfam" id="PF14520">
    <property type="entry name" value="HHH_5"/>
    <property type="match status" value="1"/>
</dbReference>
<dbReference type="InterPro" id="IPR022311">
    <property type="entry name" value="PolX-like"/>
</dbReference>
<dbReference type="PIRSF" id="PIRSF005047">
    <property type="entry name" value="UCP005047_YshC"/>
    <property type="match status" value="1"/>
</dbReference>
<evidence type="ECO:0000256" key="3">
    <source>
        <dbReference type="ARBA" id="ARBA00012417"/>
    </source>
</evidence>
<keyword evidence="13" id="KW-0239">DNA-directed DNA polymerase</keyword>
<protein>
    <recommendedName>
        <fullName evidence="5">DNA polymerase beta</fullName>
        <ecNumber evidence="3">2.7.7.7</ecNumber>
        <ecNumber evidence="4">4.2.99.18</ecNumber>
    </recommendedName>
    <alternativeName>
        <fullName evidence="16">5'-deoxyribose-phosphate lyase</fullName>
    </alternativeName>
    <alternativeName>
        <fullName evidence="17">AP lyase</fullName>
    </alternativeName>
</protein>
<dbReference type="SMART" id="SM00483">
    <property type="entry name" value="POLXc"/>
    <property type="match status" value="1"/>
</dbReference>
<evidence type="ECO:0000256" key="2">
    <source>
        <dbReference type="ARBA" id="ARBA00004496"/>
    </source>
</evidence>
<accession>A0ABT9V8U3</accession>
<evidence type="ECO:0000256" key="7">
    <source>
        <dbReference type="ARBA" id="ARBA00022634"/>
    </source>
</evidence>
<dbReference type="SMART" id="SM00278">
    <property type="entry name" value="HhH1"/>
    <property type="match status" value="4"/>
</dbReference>
<feature type="domain" description="DNA-directed DNA polymerase X" evidence="25">
    <location>
        <begin position="2"/>
        <end position="316"/>
    </location>
</feature>
<dbReference type="InterPro" id="IPR050243">
    <property type="entry name" value="PHP_phosphatase"/>
</dbReference>
<keyword evidence="7" id="KW-0237">DNA synthesis</keyword>
<dbReference type="InterPro" id="IPR027421">
    <property type="entry name" value="DNA_pol_lamdba_lyase_dom_sf"/>
</dbReference>
<feature type="domain" description="Polymerase/histidinol phosphatase N-terminal" evidence="24">
    <location>
        <begin position="338"/>
        <end position="417"/>
    </location>
</feature>
<keyword evidence="6" id="KW-0488">Methylation</keyword>
<evidence type="ECO:0000256" key="20">
    <source>
        <dbReference type="ARBA" id="ARBA00045548"/>
    </source>
</evidence>
<dbReference type="RefSeq" id="WP_307151834.1">
    <property type="nucleotide sequence ID" value="NZ_JAUSTU010000025.1"/>
</dbReference>
<keyword evidence="27" id="KW-1185">Reference proteome</keyword>
<dbReference type="InterPro" id="IPR016195">
    <property type="entry name" value="Pol/histidinol_Pase-like"/>
</dbReference>
<keyword evidence="14" id="KW-0915">Sodium</keyword>
<dbReference type="CDD" id="cd07436">
    <property type="entry name" value="PHP_PolX"/>
    <property type="match status" value="1"/>
</dbReference>
<feature type="coiled-coil region" evidence="22">
    <location>
        <begin position="381"/>
        <end position="408"/>
    </location>
</feature>
<keyword evidence="22" id="KW-0175">Coiled coil</keyword>
<dbReference type="PANTHER" id="PTHR36928:SF1">
    <property type="entry name" value="PHOSPHATASE YCDX-RELATED"/>
    <property type="match status" value="1"/>
</dbReference>
<dbReference type="EC" id="4.2.99.18" evidence="4"/>
<dbReference type="Gene3D" id="3.30.210.10">
    <property type="entry name" value="DNA polymerase, thumb domain"/>
    <property type="match status" value="1"/>
</dbReference>
<dbReference type="Proteomes" id="UP001231362">
    <property type="component" value="Unassembled WGS sequence"/>
</dbReference>
<organism evidence="26 27">
    <name type="scientific">Anoxybacillus andreesenii</name>
    <dbReference type="NCBI Taxonomy" id="1325932"/>
    <lineage>
        <taxon>Bacteria</taxon>
        <taxon>Bacillati</taxon>
        <taxon>Bacillota</taxon>
        <taxon>Bacilli</taxon>
        <taxon>Bacillales</taxon>
        <taxon>Anoxybacillaceae</taxon>
        <taxon>Anoxybacillus</taxon>
    </lineage>
</organism>
<dbReference type="SMART" id="SM00481">
    <property type="entry name" value="POLIIIAc"/>
    <property type="match status" value="1"/>
</dbReference>
<feature type="domain" description="Helix-hairpin-helix DNA-binding motif class 1" evidence="23">
    <location>
        <begin position="210"/>
        <end position="235"/>
    </location>
</feature>
<evidence type="ECO:0000256" key="9">
    <source>
        <dbReference type="ARBA" id="ARBA00022695"/>
    </source>
</evidence>